<dbReference type="PRINTS" id="PR01543">
    <property type="entry name" value="ANATRNSFRASE"/>
</dbReference>
<dbReference type="InterPro" id="IPR001447">
    <property type="entry name" value="Arylamine_N-AcTrfase"/>
</dbReference>
<dbReference type="EMBL" id="PQXN01000152">
    <property type="protein sequence ID" value="TGO51880.1"/>
    <property type="molecule type" value="Genomic_DNA"/>
</dbReference>
<organism evidence="3 4">
    <name type="scientific">Botryotinia convoluta</name>
    <dbReference type="NCBI Taxonomy" id="54673"/>
    <lineage>
        <taxon>Eukaryota</taxon>
        <taxon>Fungi</taxon>
        <taxon>Dikarya</taxon>
        <taxon>Ascomycota</taxon>
        <taxon>Pezizomycotina</taxon>
        <taxon>Leotiomycetes</taxon>
        <taxon>Helotiales</taxon>
        <taxon>Sclerotiniaceae</taxon>
        <taxon>Botryotinia</taxon>
    </lineage>
</organism>
<proteinExistence type="inferred from homology"/>
<reference evidence="3 4" key="1">
    <citation type="submission" date="2017-12" db="EMBL/GenBank/DDBJ databases">
        <title>Comparative genomics of Botrytis spp.</title>
        <authorList>
            <person name="Valero-Jimenez C.A."/>
            <person name="Tapia P."/>
            <person name="Veloso J."/>
            <person name="Silva-Moreno E."/>
            <person name="Staats M."/>
            <person name="Valdes J.H."/>
            <person name="Van Kan J.A.L."/>
        </authorList>
    </citation>
    <scope>NUCLEOTIDE SEQUENCE [LARGE SCALE GENOMIC DNA]</scope>
    <source>
        <strain evidence="3 4">MUCL11595</strain>
    </source>
</reference>
<dbReference type="SUPFAM" id="SSF54001">
    <property type="entry name" value="Cysteine proteinases"/>
    <property type="match status" value="1"/>
</dbReference>
<evidence type="ECO:0000256" key="1">
    <source>
        <dbReference type="ARBA" id="ARBA00006547"/>
    </source>
</evidence>
<dbReference type="Proteomes" id="UP000297527">
    <property type="component" value="Unassembled WGS sequence"/>
</dbReference>
<sequence>MASAYSSEQIDLYEEYISLPSRYRRRNNPALTLDYLTSLHIHHISTIPYENLLLHYSPDHSVSLDPQALFTKIITNARGRGGYCLEGSTFFNHVLRALGFQVYTAGVRIRRRSTHDGVPRGNYIGWFHIVNIVTLPNTHRYMIDVAFGGDGATKPLPLISGHSIQNLGTQEIRLVYEPIPQQIDQSKPLWIYQYRNGPEKEWNSSYAFNEHEFLPEDFEIMNYYVSTNMSERNFQTKNVLIVAFVTGEDEHGKEKIVGKRMLINGDVKENMGGKTRLVKVCESESERVEVFREFFGISLTDKEIGAIRGRIRSEDFAKRIYFYIGGSYHYLTGSLHMVDQIGGQTGTVPKFKFEIMSNLTSPWNFLNTPDG</sequence>
<dbReference type="OrthoDB" id="10260017at2759"/>
<dbReference type="Pfam" id="PF00797">
    <property type="entry name" value="Acetyltransf_2"/>
    <property type="match status" value="1"/>
</dbReference>
<gene>
    <name evidence="3" type="ORF">BCON_0152g00020</name>
</gene>
<dbReference type="GO" id="GO:0016407">
    <property type="term" value="F:acetyltransferase activity"/>
    <property type="evidence" value="ECO:0007669"/>
    <property type="project" value="InterPro"/>
</dbReference>
<evidence type="ECO:0000313" key="4">
    <source>
        <dbReference type="Proteomes" id="UP000297527"/>
    </source>
</evidence>
<keyword evidence="2" id="KW-0012">Acyltransferase</keyword>
<dbReference type="AlphaFoldDB" id="A0A4Z1HZI8"/>
<comment type="similarity">
    <text evidence="1 2">Belongs to the arylamine N-acetyltransferase family.</text>
</comment>
<dbReference type="InterPro" id="IPR038765">
    <property type="entry name" value="Papain-like_cys_pep_sf"/>
</dbReference>
<evidence type="ECO:0000256" key="2">
    <source>
        <dbReference type="RuleBase" id="RU003452"/>
    </source>
</evidence>
<comment type="caution">
    <text evidence="3">The sequence shown here is derived from an EMBL/GenBank/DDBJ whole genome shotgun (WGS) entry which is preliminary data.</text>
</comment>
<evidence type="ECO:0000313" key="3">
    <source>
        <dbReference type="EMBL" id="TGO51880.1"/>
    </source>
</evidence>
<name>A0A4Z1HZI8_9HELO</name>
<accession>A0A4Z1HZI8</accession>
<dbReference type="InterPro" id="IPR053710">
    <property type="entry name" value="Arylamine_NAT_domain_sf"/>
</dbReference>
<dbReference type="PANTHER" id="PTHR11786:SF0">
    <property type="entry name" value="ARYLAMINE N-ACETYLTRANSFERASE 4-RELATED"/>
    <property type="match status" value="1"/>
</dbReference>
<dbReference type="PANTHER" id="PTHR11786">
    <property type="entry name" value="N-HYDROXYARYLAMINE O-ACETYLTRANSFERASE"/>
    <property type="match status" value="1"/>
</dbReference>
<dbReference type="Gene3D" id="3.30.2140.20">
    <property type="match status" value="1"/>
</dbReference>
<protein>
    <submittedName>
        <fullName evidence="3">Uncharacterized protein</fullName>
    </submittedName>
</protein>
<keyword evidence="2" id="KW-0808">Transferase</keyword>
<keyword evidence="4" id="KW-1185">Reference proteome</keyword>